<protein>
    <recommendedName>
        <fullName evidence="1">PIN domain-containing protein</fullName>
    </recommendedName>
</protein>
<evidence type="ECO:0000313" key="3">
    <source>
        <dbReference type="Proteomes" id="UP000239907"/>
    </source>
</evidence>
<dbReference type="InterPro" id="IPR029060">
    <property type="entry name" value="PIN-like_dom_sf"/>
</dbReference>
<dbReference type="Gene3D" id="3.40.50.1010">
    <property type="entry name" value="5'-nuclease"/>
    <property type="match status" value="1"/>
</dbReference>
<name>A0A2S7TXK2_9BACT</name>
<proteinExistence type="predicted"/>
<dbReference type="Pfam" id="PF01850">
    <property type="entry name" value="PIN"/>
    <property type="match status" value="1"/>
</dbReference>
<dbReference type="SUPFAM" id="SSF88723">
    <property type="entry name" value="PIN domain-like"/>
    <property type="match status" value="1"/>
</dbReference>
<organism evidence="2 3">
    <name type="scientific">Rubritalea profundi</name>
    <dbReference type="NCBI Taxonomy" id="1658618"/>
    <lineage>
        <taxon>Bacteria</taxon>
        <taxon>Pseudomonadati</taxon>
        <taxon>Verrucomicrobiota</taxon>
        <taxon>Verrucomicrobiia</taxon>
        <taxon>Verrucomicrobiales</taxon>
        <taxon>Rubritaleaceae</taxon>
        <taxon>Rubritalea</taxon>
    </lineage>
</organism>
<dbReference type="InterPro" id="IPR041705">
    <property type="entry name" value="PIN_Sll0205"/>
</dbReference>
<dbReference type="CDD" id="cd09872">
    <property type="entry name" value="PIN_Sll0205-like"/>
    <property type="match status" value="1"/>
</dbReference>
<dbReference type="OrthoDB" id="9798990at2"/>
<dbReference type="RefSeq" id="WP_105041973.1">
    <property type="nucleotide sequence ID" value="NZ_MQWA01000001.1"/>
</dbReference>
<reference evidence="2 3" key="1">
    <citation type="submission" date="2016-12" db="EMBL/GenBank/DDBJ databases">
        <title>Study of bacterial adaptation to deep sea.</title>
        <authorList>
            <person name="Song J."/>
            <person name="Yoshizawa S."/>
            <person name="Kogure K."/>
        </authorList>
    </citation>
    <scope>NUCLEOTIDE SEQUENCE [LARGE SCALE GENOMIC DNA]</scope>
    <source>
        <strain evidence="2 3">SAORIC-165</strain>
    </source>
</reference>
<dbReference type="Proteomes" id="UP000239907">
    <property type="component" value="Unassembled WGS sequence"/>
</dbReference>
<dbReference type="InterPro" id="IPR052919">
    <property type="entry name" value="TA_system_RNase"/>
</dbReference>
<gene>
    <name evidence="2" type="ORF">BSZ32_02565</name>
</gene>
<dbReference type="AlphaFoldDB" id="A0A2S7TXK2"/>
<dbReference type="EMBL" id="MQWA01000001">
    <property type="protein sequence ID" value="PQJ27486.1"/>
    <property type="molecule type" value="Genomic_DNA"/>
</dbReference>
<comment type="caution">
    <text evidence="2">The sequence shown here is derived from an EMBL/GenBank/DDBJ whole genome shotgun (WGS) entry which is preliminary data.</text>
</comment>
<dbReference type="InterPro" id="IPR002716">
    <property type="entry name" value="PIN_dom"/>
</dbReference>
<sequence>MRLLLDSHAALWWLSDPEKLSDEARLAIASIENEVYLSSASLWEIHLKAGKGKLNIPPSLIDALSEQEIDELKITWKHTERTRTLPLIHLDPFDRLLIAQAQEEGLTLVTRDELIQQYKVPTIKA</sequence>
<dbReference type="PANTHER" id="PTHR36173:SF2">
    <property type="entry name" value="RIBONUCLEASE VAPC16"/>
    <property type="match status" value="1"/>
</dbReference>
<evidence type="ECO:0000259" key="1">
    <source>
        <dbReference type="Pfam" id="PF01850"/>
    </source>
</evidence>
<keyword evidence="3" id="KW-1185">Reference proteome</keyword>
<evidence type="ECO:0000313" key="2">
    <source>
        <dbReference type="EMBL" id="PQJ27486.1"/>
    </source>
</evidence>
<feature type="domain" description="PIN" evidence="1">
    <location>
        <begin position="4"/>
        <end position="118"/>
    </location>
</feature>
<accession>A0A2S7TXK2</accession>
<dbReference type="PANTHER" id="PTHR36173">
    <property type="entry name" value="RIBONUCLEASE VAPC16-RELATED"/>
    <property type="match status" value="1"/>
</dbReference>